<organism evidence="2">
    <name type="scientific">Woronichinia naegeliana WA131</name>
    <dbReference type="NCBI Taxonomy" id="2824559"/>
    <lineage>
        <taxon>Bacteria</taxon>
        <taxon>Bacillati</taxon>
        <taxon>Cyanobacteriota</taxon>
        <taxon>Cyanophyceae</taxon>
        <taxon>Synechococcales</taxon>
        <taxon>Coelosphaeriaceae</taxon>
        <taxon>Woronichinia</taxon>
    </lineage>
</organism>
<dbReference type="EMBL" id="CP073041">
    <property type="protein sequence ID" value="UXE60992.1"/>
    <property type="molecule type" value="Genomic_DNA"/>
</dbReference>
<feature type="domain" description="Methyltransferase FkbM" evidence="1">
    <location>
        <begin position="52"/>
        <end position="221"/>
    </location>
</feature>
<dbReference type="GO" id="GO:0032259">
    <property type="term" value="P:methylation"/>
    <property type="evidence" value="ECO:0007669"/>
    <property type="project" value="UniProtKB-KW"/>
</dbReference>
<accession>A0A977KW49</accession>
<dbReference type="InterPro" id="IPR053188">
    <property type="entry name" value="FkbM_Methyltransferase"/>
</dbReference>
<dbReference type="AlphaFoldDB" id="A0A977KW49"/>
<dbReference type="InterPro" id="IPR006342">
    <property type="entry name" value="FkbM_mtfrase"/>
</dbReference>
<sequence length="249" mass="28338">MSSLSPKFTLIRAFKRAFNLINLEIDKLAPRSNPDLQLVCGLKKFNIDLVLDIGANEGQFASAIRYFGYQEKILSFEPLLSAHSKMLSLSKRDNMWEVYQRCAIGDYDGDVEINVSNYSVSSSILKISQLHLNAEPRSQTIGKEKVNICRIDSIASPYLECSQNPFLKIDTQGFEWQVLNGCENSLSSFRGILCELSLVSLYESQYLWKELLKRIEDNGFTVWAIQPGFTDPLDGRTLQLNVIFFRNTN</sequence>
<gene>
    <name evidence="2" type="ORF">KA717_37195</name>
</gene>
<dbReference type="GO" id="GO:0008171">
    <property type="term" value="F:O-methyltransferase activity"/>
    <property type="evidence" value="ECO:0007669"/>
    <property type="project" value="TreeGrafter"/>
</dbReference>
<dbReference type="KEGG" id="wna:KA717_37195"/>
<name>A0A977KW49_9CYAN</name>
<dbReference type="SUPFAM" id="SSF53335">
    <property type="entry name" value="S-adenosyl-L-methionine-dependent methyltransferases"/>
    <property type="match status" value="1"/>
</dbReference>
<reference evidence="2" key="1">
    <citation type="submission" date="2021-04" db="EMBL/GenBank/DDBJ databases">
        <title>Genome sequence of Woronichinia naegeliana from Washington state freshwater lake bloom.</title>
        <authorList>
            <person name="Dreher T.W."/>
        </authorList>
    </citation>
    <scope>NUCLEOTIDE SEQUENCE</scope>
    <source>
        <strain evidence="2">WA131</strain>
    </source>
</reference>
<dbReference type="InterPro" id="IPR029063">
    <property type="entry name" value="SAM-dependent_MTases_sf"/>
</dbReference>
<evidence type="ECO:0000313" key="2">
    <source>
        <dbReference type="EMBL" id="UXE60992.1"/>
    </source>
</evidence>
<protein>
    <submittedName>
        <fullName evidence="2">FkbM family methyltransferase</fullName>
    </submittedName>
</protein>
<dbReference type="Proteomes" id="UP001065613">
    <property type="component" value="Chromosome"/>
</dbReference>
<dbReference type="Gene3D" id="3.40.50.150">
    <property type="entry name" value="Vaccinia Virus protein VP39"/>
    <property type="match status" value="1"/>
</dbReference>
<evidence type="ECO:0000259" key="1">
    <source>
        <dbReference type="Pfam" id="PF05050"/>
    </source>
</evidence>
<dbReference type="PANTHER" id="PTHR36973">
    <property type="entry name" value="SLL1456 PROTEIN-RELATED"/>
    <property type="match status" value="1"/>
</dbReference>
<proteinExistence type="predicted"/>
<keyword evidence="2" id="KW-0489">Methyltransferase</keyword>
<dbReference type="PANTHER" id="PTHR36973:SF4">
    <property type="entry name" value="NODULATION PROTEIN"/>
    <property type="match status" value="1"/>
</dbReference>
<dbReference type="NCBIfam" id="TIGR01444">
    <property type="entry name" value="fkbM_fam"/>
    <property type="match status" value="1"/>
</dbReference>
<dbReference type="Pfam" id="PF05050">
    <property type="entry name" value="Methyltransf_21"/>
    <property type="match status" value="1"/>
</dbReference>
<keyword evidence="2" id="KW-0808">Transferase</keyword>